<dbReference type="Proteomes" id="UP000294796">
    <property type="component" value="Unassembled WGS sequence"/>
</dbReference>
<keyword evidence="2" id="KW-0732">Signal</keyword>
<dbReference type="GO" id="GO:0020037">
    <property type="term" value="F:heme binding"/>
    <property type="evidence" value="ECO:0007669"/>
    <property type="project" value="InterPro"/>
</dbReference>
<dbReference type="InterPro" id="IPR029062">
    <property type="entry name" value="Class_I_gatase-like"/>
</dbReference>
<dbReference type="SUPFAM" id="SSF50998">
    <property type="entry name" value="Quinoprotein alcohol dehydrogenase-like"/>
    <property type="match status" value="1"/>
</dbReference>
<evidence type="ECO:0000313" key="4">
    <source>
        <dbReference type="EMBL" id="TDK23084.1"/>
    </source>
</evidence>
<dbReference type="PROSITE" id="PS51257">
    <property type="entry name" value="PROKAR_LIPOPROTEIN"/>
    <property type="match status" value="1"/>
</dbReference>
<reference evidence="4 5" key="1">
    <citation type="submission" date="2019-03" db="EMBL/GenBank/DDBJ databases">
        <title>Luteimonas zhaokaii sp.nov., isolated from the rectal contents of Plateau pika in Yushu, Qinghai Province, China.</title>
        <authorList>
            <person name="Zhang G."/>
        </authorList>
    </citation>
    <scope>NUCLEOTIDE SEQUENCE [LARGE SCALE GENOMIC DNA]</scope>
    <source>
        <strain evidence="4 5">B9</strain>
    </source>
</reference>
<dbReference type="SUPFAM" id="SSF46626">
    <property type="entry name" value="Cytochrome c"/>
    <property type="match status" value="1"/>
</dbReference>
<dbReference type="InterPro" id="IPR011047">
    <property type="entry name" value="Quinoprotein_ADH-like_sf"/>
</dbReference>
<feature type="domain" description="ThuA-like" evidence="3">
    <location>
        <begin position="44"/>
        <end position="259"/>
    </location>
</feature>
<gene>
    <name evidence="4" type="ORF">E2F46_12005</name>
</gene>
<evidence type="ECO:0000256" key="1">
    <source>
        <dbReference type="SAM" id="MobiDB-lite"/>
    </source>
</evidence>
<evidence type="ECO:0000256" key="2">
    <source>
        <dbReference type="SAM" id="SignalP"/>
    </source>
</evidence>
<dbReference type="InterPro" id="IPR015943">
    <property type="entry name" value="WD40/YVTN_repeat-like_dom_sf"/>
</dbReference>
<dbReference type="Gene3D" id="2.130.10.10">
    <property type="entry name" value="YVTN repeat-like/Quinoprotein amine dehydrogenase"/>
    <property type="match status" value="1"/>
</dbReference>
<dbReference type="AlphaFoldDB" id="A0A4R5TSF3"/>
<accession>A0A4R5TSF3</accession>
<dbReference type="GO" id="GO:0009055">
    <property type="term" value="F:electron transfer activity"/>
    <property type="evidence" value="ECO:0007669"/>
    <property type="project" value="InterPro"/>
</dbReference>
<keyword evidence="5" id="KW-1185">Reference proteome</keyword>
<dbReference type="Gene3D" id="3.40.50.880">
    <property type="match status" value="1"/>
</dbReference>
<feature type="signal peptide" evidence="2">
    <location>
        <begin position="1"/>
        <end position="21"/>
    </location>
</feature>
<feature type="chain" id="PRO_5020460569" description="ThuA-like domain-containing protein" evidence="2">
    <location>
        <begin position="22"/>
        <end position="943"/>
    </location>
</feature>
<evidence type="ECO:0000313" key="5">
    <source>
        <dbReference type="Proteomes" id="UP000294796"/>
    </source>
</evidence>
<evidence type="ECO:0000259" key="3">
    <source>
        <dbReference type="Pfam" id="PF06283"/>
    </source>
</evidence>
<protein>
    <recommendedName>
        <fullName evidence="3">ThuA-like domain-containing protein</fullName>
    </recommendedName>
</protein>
<name>A0A4R5TSF3_9GAMM</name>
<dbReference type="InterPro" id="IPR029010">
    <property type="entry name" value="ThuA-like"/>
</dbReference>
<proteinExistence type="predicted"/>
<sequence>MVRKVPTRGCVLLLLACSLLAGCGREPPRKIVLIGGAASEAPGRHDYPDGIRALQALLEASPDARKAGVEVVAFPDGWPEDASALEGAHALVWYFDGLDRHPLTDPARRAQVEWLVREGVGLVALHQASTVPTDDDLGLREWLGAVRAGTFDRTTQWARIEPAVLSHPVVRGLQAFEHRDEFYPTLRFAPGALPVLVADLDVQYRQGARLVETTPGRATVAWTYTRPGGGRSFGFTGTHFLAAFDDAAMRKVLLNAMLWSAGTEVRGKGSRDALGGSVFAHAPEAPQRPRVSADWPTFQRDPLRSGWDDGGNAPSRTDIVGGSFGLAWESPRLDGFEGHPPRLYASPLYLDALRLGEGPLRGDTFPAVIAASNTGYVYAVNAATVADVAAGRILWRTRLGAPCRLQPSPLDGVPTGILSTPVIDVARGRLYVTHCDPANSWQAYALDVHTGHVLPGWPVRLDEDTLNAVNRNAGPRRVPPRRKHDFRVQRAALNLSPDGTRLYVGFGETETGWTVSVDTVQARVRSAFASQAMPHRGAGGIWGSGGPAVDDDGHVYVVTGSGFEGYKDQPHDWTQSVMKLSDEASGLTLRGTYTPFNHCRSATADIDLGSGGAMLVPALPGEPRLMVVGGKQGNAYLLDRDRLPGRLDSRPRCDTPSSQDGSLLPPQVQPQFGARGPLNAFGPYSEDDGAMDIARARSVPAFFRDAQGRQHVFLTGNTRRHVAMPEAKPPSLVRLQIERHTDASPYLRIAARQDSEVMLNPGPPMVTSRNGQDAIVWVLDENARRSTSLAGDDAPRPVLYAFDADTLTLLWRSAPGQLYTSGKYNAPAFARGTAFVGTDRIQAFRVAETLLSGGAATAPAPALPSRLEDASEANIAAVDAAALYAARCAACHDHPFGNIPPRSVIAAHPLPRIVEALSHGAMRVQASGLTSAEIQALGRYMKQ</sequence>
<comment type="caution">
    <text evidence="4">The sequence shown here is derived from an EMBL/GenBank/DDBJ whole genome shotgun (WGS) entry which is preliminary data.</text>
</comment>
<dbReference type="SUPFAM" id="SSF52317">
    <property type="entry name" value="Class I glutamine amidotransferase-like"/>
    <property type="match status" value="1"/>
</dbReference>
<feature type="region of interest" description="Disordered" evidence="1">
    <location>
        <begin position="641"/>
        <end position="676"/>
    </location>
</feature>
<dbReference type="InterPro" id="IPR036909">
    <property type="entry name" value="Cyt_c-like_dom_sf"/>
</dbReference>
<feature type="compositionally biased region" description="Basic and acidic residues" evidence="1">
    <location>
        <begin position="641"/>
        <end position="653"/>
    </location>
</feature>
<dbReference type="EMBL" id="SMTF01000010">
    <property type="protein sequence ID" value="TDK23084.1"/>
    <property type="molecule type" value="Genomic_DNA"/>
</dbReference>
<dbReference type="OrthoDB" id="251914at2"/>
<dbReference type="Pfam" id="PF06283">
    <property type="entry name" value="ThuA"/>
    <property type="match status" value="1"/>
</dbReference>
<organism evidence="4 5">
    <name type="scientific">Luteimonas aestuarii</name>
    <dbReference type="NCBI Taxonomy" id="453837"/>
    <lineage>
        <taxon>Bacteria</taxon>
        <taxon>Pseudomonadati</taxon>
        <taxon>Pseudomonadota</taxon>
        <taxon>Gammaproteobacteria</taxon>
        <taxon>Lysobacterales</taxon>
        <taxon>Lysobacteraceae</taxon>
        <taxon>Luteimonas</taxon>
    </lineage>
</organism>